<evidence type="ECO:0000256" key="4">
    <source>
        <dbReference type="PROSITE-ProRule" id="PRU00335"/>
    </source>
</evidence>
<dbReference type="EMBL" id="BOOR01000049">
    <property type="protein sequence ID" value="GII57293.1"/>
    <property type="molecule type" value="Genomic_DNA"/>
</dbReference>
<keyword evidence="7" id="KW-1185">Reference proteome</keyword>
<evidence type="ECO:0000256" key="2">
    <source>
        <dbReference type="ARBA" id="ARBA00023125"/>
    </source>
</evidence>
<dbReference type="InterPro" id="IPR001647">
    <property type="entry name" value="HTH_TetR"/>
</dbReference>
<dbReference type="InterPro" id="IPR036271">
    <property type="entry name" value="Tet_transcr_reg_TetR-rel_C_sf"/>
</dbReference>
<dbReference type="GO" id="GO:0003677">
    <property type="term" value="F:DNA binding"/>
    <property type="evidence" value="ECO:0007669"/>
    <property type="project" value="UniProtKB-UniRule"/>
</dbReference>
<name>A0A8J3V5X6_9ACTN</name>
<dbReference type="Proteomes" id="UP000605992">
    <property type="component" value="Unassembled WGS sequence"/>
</dbReference>
<organism evidence="6 7">
    <name type="scientific">Planotetraspora thailandica</name>
    <dbReference type="NCBI Taxonomy" id="487172"/>
    <lineage>
        <taxon>Bacteria</taxon>
        <taxon>Bacillati</taxon>
        <taxon>Actinomycetota</taxon>
        <taxon>Actinomycetes</taxon>
        <taxon>Streptosporangiales</taxon>
        <taxon>Streptosporangiaceae</taxon>
        <taxon>Planotetraspora</taxon>
    </lineage>
</organism>
<evidence type="ECO:0000256" key="3">
    <source>
        <dbReference type="ARBA" id="ARBA00023163"/>
    </source>
</evidence>
<keyword evidence="3" id="KW-0804">Transcription</keyword>
<dbReference type="PROSITE" id="PS50977">
    <property type="entry name" value="HTH_TETR_2"/>
    <property type="match status" value="1"/>
</dbReference>
<dbReference type="Pfam" id="PF00440">
    <property type="entry name" value="TetR_N"/>
    <property type="match status" value="1"/>
</dbReference>
<dbReference type="PANTHER" id="PTHR47506:SF1">
    <property type="entry name" value="HTH-TYPE TRANSCRIPTIONAL REGULATOR YJDC"/>
    <property type="match status" value="1"/>
</dbReference>
<dbReference type="PANTHER" id="PTHR47506">
    <property type="entry name" value="TRANSCRIPTIONAL REGULATORY PROTEIN"/>
    <property type="match status" value="1"/>
</dbReference>
<evidence type="ECO:0000259" key="5">
    <source>
        <dbReference type="PROSITE" id="PS50977"/>
    </source>
</evidence>
<dbReference type="AlphaFoldDB" id="A0A8J3V5X6"/>
<feature type="DNA-binding region" description="H-T-H motif" evidence="4">
    <location>
        <begin position="32"/>
        <end position="51"/>
    </location>
</feature>
<dbReference type="SUPFAM" id="SSF48498">
    <property type="entry name" value="Tetracyclin repressor-like, C-terminal domain"/>
    <property type="match status" value="1"/>
</dbReference>
<reference evidence="6" key="1">
    <citation type="submission" date="2021-01" db="EMBL/GenBank/DDBJ databases">
        <title>Whole genome shotgun sequence of Planotetraspora thailandica NBRC 104271.</title>
        <authorList>
            <person name="Komaki H."/>
            <person name="Tamura T."/>
        </authorList>
    </citation>
    <scope>NUCLEOTIDE SEQUENCE</scope>
    <source>
        <strain evidence="6">NBRC 104271</strain>
    </source>
</reference>
<dbReference type="SUPFAM" id="SSF46689">
    <property type="entry name" value="Homeodomain-like"/>
    <property type="match status" value="1"/>
</dbReference>
<evidence type="ECO:0000313" key="6">
    <source>
        <dbReference type="EMBL" id="GII57293.1"/>
    </source>
</evidence>
<dbReference type="PRINTS" id="PR00455">
    <property type="entry name" value="HTHTETR"/>
</dbReference>
<protein>
    <submittedName>
        <fullName evidence="6">TetR family transcriptional regulator</fullName>
    </submittedName>
</protein>
<proteinExistence type="predicted"/>
<gene>
    <name evidence="6" type="ORF">Pth03_56820</name>
</gene>
<keyword evidence="2 4" id="KW-0238">DNA-binding</keyword>
<dbReference type="InterPro" id="IPR009057">
    <property type="entry name" value="Homeodomain-like_sf"/>
</dbReference>
<feature type="domain" description="HTH tetR-type" evidence="5">
    <location>
        <begin position="9"/>
        <end position="69"/>
    </location>
</feature>
<accession>A0A8J3V5X6</accession>
<sequence>MGQMGRPRRFDESALLDAALELFWSKGFDRTSVEDVSAAAGVGNGSIYAAYGSKMRLFLTVFDRYCERRTEFVREVILSAPGSVRSAVHALFKAIIADCASHPDRRGCLMINSIAQFGDHMPEVVAISTRATEQMEAGIADRLRSATGPDIADVGEDRISALSANILLVSQGLIQLSRLGTPAERLHEVAEVFCDALPFPRASMSPVY</sequence>
<evidence type="ECO:0000256" key="1">
    <source>
        <dbReference type="ARBA" id="ARBA00023015"/>
    </source>
</evidence>
<dbReference type="Gene3D" id="1.10.357.10">
    <property type="entry name" value="Tetracycline Repressor, domain 2"/>
    <property type="match status" value="1"/>
</dbReference>
<dbReference type="Gene3D" id="1.10.10.60">
    <property type="entry name" value="Homeodomain-like"/>
    <property type="match status" value="1"/>
</dbReference>
<comment type="caution">
    <text evidence="6">The sequence shown here is derived from an EMBL/GenBank/DDBJ whole genome shotgun (WGS) entry which is preliminary data.</text>
</comment>
<keyword evidence="1" id="KW-0805">Transcription regulation</keyword>
<evidence type="ECO:0000313" key="7">
    <source>
        <dbReference type="Proteomes" id="UP000605992"/>
    </source>
</evidence>